<dbReference type="AlphaFoldDB" id="A0A8S3T1B2"/>
<keyword evidence="1" id="KW-1133">Transmembrane helix</keyword>
<evidence type="ECO:0000256" key="1">
    <source>
        <dbReference type="SAM" id="Phobius"/>
    </source>
</evidence>
<gene>
    <name evidence="2" type="ORF">MEDL_37573</name>
</gene>
<feature type="transmembrane region" description="Helical" evidence="1">
    <location>
        <begin position="20"/>
        <end position="42"/>
    </location>
</feature>
<evidence type="ECO:0000313" key="2">
    <source>
        <dbReference type="EMBL" id="CAG2224383.1"/>
    </source>
</evidence>
<keyword evidence="1" id="KW-0812">Transmembrane</keyword>
<protein>
    <submittedName>
        <fullName evidence="2">Uncharacterized protein</fullName>
    </submittedName>
</protein>
<organism evidence="2 3">
    <name type="scientific">Mytilus edulis</name>
    <name type="common">Blue mussel</name>
    <dbReference type="NCBI Taxonomy" id="6550"/>
    <lineage>
        <taxon>Eukaryota</taxon>
        <taxon>Metazoa</taxon>
        <taxon>Spiralia</taxon>
        <taxon>Lophotrochozoa</taxon>
        <taxon>Mollusca</taxon>
        <taxon>Bivalvia</taxon>
        <taxon>Autobranchia</taxon>
        <taxon>Pteriomorphia</taxon>
        <taxon>Mytilida</taxon>
        <taxon>Mytiloidea</taxon>
        <taxon>Mytilidae</taxon>
        <taxon>Mytilinae</taxon>
        <taxon>Mytilus</taxon>
    </lineage>
</organism>
<dbReference type="Proteomes" id="UP000683360">
    <property type="component" value="Unassembled WGS sequence"/>
</dbReference>
<dbReference type="EMBL" id="CAJPWZ010001803">
    <property type="protein sequence ID" value="CAG2224383.1"/>
    <property type="molecule type" value="Genomic_DNA"/>
</dbReference>
<comment type="caution">
    <text evidence="2">The sequence shown here is derived from an EMBL/GenBank/DDBJ whole genome shotgun (WGS) entry which is preliminary data.</text>
</comment>
<reference evidence="2" key="1">
    <citation type="submission" date="2021-03" db="EMBL/GenBank/DDBJ databases">
        <authorList>
            <person name="Bekaert M."/>
        </authorList>
    </citation>
    <scope>NUCLEOTIDE SEQUENCE</scope>
</reference>
<sequence>MEMKDPPEPLVYLFRRKFDPLIIIYIYTLHLSGSHCTVVCLYKRDFFIVYLTSLSITEIQRKMEFLLITLLIFSGRPAPECRINIDDPSFQNIKAALPVPPGTPIIGGLGYSGFHVKDVTDVRTTFIEVPRRSDLDLEHLLFNACRFDENLRKYVFRPVI</sequence>
<dbReference type="OrthoDB" id="10303584at2759"/>
<name>A0A8S3T1B2_MYTED</name>
<accession>A0A8S3T1B2</accession>
<proteinExistence type="predicted"/>
<keyword evidence="1" id="KW-0472">Membrane</keyword>
<evidence type="ECO:0000313" key="3">
    <source>
        <dbReference type="Proteomes" id="UP000683360"/>
    </source>
</evidence>
<keyword evidence="3" id="KW-1185">Reference proteome</keyword>